<dbReference type="Proteomes" id="UP000287188">
    <property type="component" value="Unassembled WGS sequence"/>
</dbReference>
<name>A0A402AFP2_9CHLR</name>
<sequence>MAFSHPHLEVAGIDVSRAVIDYANAKARSQGLRNASFGVMGILDELDFSDNTFDLIHGSFLSVRVPRESWNSVLKECWRILRPGGVLRLIDTDGVVTNSSICESFNELVCRAFHTAGYGFSPDGRSLGITPVIETLFQKAGFQHTHCTPYQINFSADTPSWMEVYRSLEVIGRLLQTVLTQEGAVADADMEQAYKRGIIELLAADFCGIWPFVSVYGVKPE</sequence>
<dbReference type="Gene3D" id="3.40.50.150">
    <property type="entry name" value="Vaccinia Virus protein VP39"/>
    <property type="match status" value="1"/>
</dbReference>
<gene>
    <name evidence="2" type="ORF">KDK_17020</name>
</gene>
<feature type="domain" description="Methyltransferase" evidence="1">
    <location>
        <begin position="6"/>
        <end position="85"/>
    </location>
</feature>
<evidence type="ECO:0000259" key="1">
    <source>
        <dbReference type="Pfam" id="PF13649"/>
    </source>
</evidence>
<dbReference type="EMBL" id="BIFS01000001">
    <property type="protein sequence ID" value="GCE17902.1"/>
    <property type="molecule type" value="Genomic_DNA"/>
</dbReference>
<dbReference type="PANTHER" id="PTHR43591">
    <property type="entry name" value="METHYLTRANSFERASE"/>
    <property type="match status" value="1"/>
</dbReference>
<reference evidence="3" key="1">
    <citation type="submission" date="2018-12" db="EMBL/GenBank/DDBJ databases">
        <title>Tengunoibacter tsumagoiensis gen. nov., sp. nov., Dictyobacter kobayashii sp. nov., D. alpinus sp. nov., and D. joshuensis sp. nov. and description of Dictyobacteraceae fam. nov. within the order Ktedonobacterales isolated from Tengu-no-mugimeshi.</title>
        <authorList>
            <person name="Wang C.M."/>
            <person name="Zheng Y."/>
            <person name="Sakai Y."/>
            <person name="Toyoda A."/>
            <person name="Minakuchi Y."/>
            <person name="Abe K."/>
            <person name="Yokota A."/>
            <person name="Yabe S."/>
        </authorList>
    </citation>
    <scope>NUCLEOTIDE SEQUENCE [LARGE SCALE GENOMIC DNA]</scope>
    <source>
        <strain evidence="3">Uno11</strain>
    </source>
</reference>
<accession>A0A402AFP2</accession>
<dbReference type="CDD" id="cd02440">
    <property type="entry name" value="AdoMet_MTases"/>
    <property type="match status" value="1"/>
</dbReference>
<dbReference type="InterPro" id="IPR029063">
    <property type="entry name" value="SAM-dependent_MTases_sf"/>
</dbReference>
<proteinExistence type="predicted"/>
<evidence type="ECO:0000313" key="3">
    <source>
        <dbReference type="Proteomes" id="UP000287188"/>
    </source>
</evidence>
<comment type="caution">
    <text evidence="2">The sequence shown here is derived from an EMBL/GenBank/DDBJ whole genome shotgun (WGS) entry which is preliminary data.</text>
</comment>
<dbReference type="Pfam" id="PF13649">
    <property type="entry name" value="Methyltransf_25"/>
    <property type="match status" value="1"/>
</dbReference>
<protein>
    <recommendedName>
        <fullName evidence="1">Methyltransferase domain-containing protein</fullName>
    </recommendedName>
</protein>
<organism evidence="2 3">
    <name type="scientific">Dictyobacter kobayashii</name>
    <dbReference type="NCBI Taxonomy" id="2014872"/>
    <lineage>
        <taxon>Bacteria</taxon>
        <taxon>Bacillati</taxon>
        <taxon>Chloroflexota</taxon>
        <taxon>Ktedonobacteria</taxon>
        <taxon>Ktedonobacterales</taxon>
        <taxon>Dictyobacteraceae</taxon>
        <taxon>Dictyobacter</taxon>
    </lineage>
</organism>
<dbReference type="SUPFAM" id="SSF53335">
    <property type="entry name" value="S-adenosyl-L-methionine-dependent methyltransferases"/>
    <property type="match status" value="1"/>
</dbReference>
<dbReference type="AlphaFoldDB" id="A0A402AFP2"/>
<evidence type="ECO:0000313" key="2">
    <source>
        <dbReference type="EMBL" id="GCE17902.1"/>
    </source>
</evidence>
<keyword evidence="3" id="KW-1185">Reference proteome</keyword>
<dbReference type="InterPro" id="IPR041698">
    <property type="entry name" value="Methyltransf_25"/>
</dbReference>